<dbReference type="SMART" id="SM00220">
    <property type="entry name" value="S_TKc"/>
    <property type="match status" value="1"/>
</dbReference>
<feature type="domain" description="Protein kinase" evidence="9">
    <location>
        <begin position="62"/>
        <end position="351"/>
    </location>
</feature>
<dbReference type="Gene3D" id="3.30.200.20">
    <property type="entry name" value="Phosphorylase Kinase, domain 1"/>
    <property type="match status" value="1"/>
</dbReference>
<evidence type="ECO:0000256" key="8">
    <source>
        <dbReference type="ARBA" id="ARBA00048679"/>
    </source>
</evidence>
<keyword evidence="5 10" id="KW-0418">Kinase</keyword>
<dbReference type="Proteomes" id="UP001610446">
    <property type="component" value="Unassembled WGS sequence"/>
</dbReference>
<evidence type="ECO:0000313" key="11">
    <source>
        <dbReference type="Proteomes" id="UP001610446"/>
    </source>
</evidence>
<proteinExistence type="predicted"/>
<dbReference type="InterPro" id="IPR011009">
    <property type="entry name" value="Kinase-like_dom_sf"/>
</dbReference>
<evidence type="ECO:0000313" key="10">
    <source>
        <dbReference type="EMBL" id="KAL2846366.1"/>
    </source>
</evidence>
<keyword evidence="3" id="KW-0808">Transferase</keyword>
<comment type="catalytic activity">
    <reaction evidence="8">
        <text>L-seryl-[protein] + ATP = O-phospho-L-seryl-[protein] + ADP + H(+)</text>
        <dbReference type="Rhea" id="RHEA:17989"/>
        <dbReference type="Rhea" id="RHEA-COMP:9863"/>
        <dbReference type="Rhea" id="RHEA-COMP:11604"/>
        <dbReference type="ChEBI" id="CHEBI:15378"/>
        <dbReference type="ChEBI" id="CHEBI:29999"/>
        <dbReference type="ChEBI" id="CHEBI:30616"/>
        <dbReference type="ChEBI" id="CHEBI:83421"/>
        <dbReference type="ChEBI" id="CHEBI:456216"/>
        <dbReference type="EC" id="2.7.11.1"/>
    </reaction>
</comment>
<dbReference type="PANTHER" id="PTHR47634">
    <property type="entry name" value="PROTEIN KINASE DOMAIN-CONTAINING PROTEIN-RELATED"/>
    <property type="match status" value="1"/>
</dbReference>
<keyword evidence="11" id="KW-1185">Reference proteome</keyword>
<comment type="caution">
    <text evidence="10">The sequence shown here is derived from an EMBL/GenBank/DDBJ whole genome shotgun (WGS) entry which is preliminary data.</text>
</comment>
<gene>
    <name evidence="10" type="ORF">BJY01DRAFT_234621</name>
</gene>
<dbReference type="GO" id="GO:0016301">
    <property type="term" value="F:kinase activity"/>
    <property type="evidence" value="ECO:0007669"/>
    <property type="project" value="UniProtKB-KW"/>
</dbReference>
<dbReference type="InterPro" id="IPR051334">
    <property type="entry name" value="SRPK"/>
</dbReference>
<dbReference type="SUPFAM" id="SSF56112">
    <property type="entry name" value="Protein kinase-like (PK-like)"/>
    <property type="match status" value="1"/>
</dbReference>
<evidence type="ECO:0000256" key="6">
    <source>
        <dbReference type="ARBA" id="ARBA00022840"/>
    </source>
</evidence>
<name>A0ABR4K215_9EURO</name>
<dbReference type="Pfam" id="PF00069">
    <property type="entry name" value="Pkinase"/>
    <property type="match status" value="1"/>
</dbReference>
<evidence type="ECO:0000259" key="9">
    <source>
        <dbReference type="PROSITE" id="PS50011"/>
    </source>
</evidence>
<dbReference type="EMBL" id="JBFXLU010000064">
    <property type="protein sequence ID" value="KAL2846366.1"/>
    <property type="molecule type" value="Genomic_DNA"/>
</dbReference>
<evidence type="ECO:0000256" key="3">
    <source>
        <dbReference type="ARBA" id="ARBA00022679"/>
    </source>
</evidence>
<protein>
    <recommendedName>
        <fullName evidence="1">non-specific serine/threonine protein kinase</fullName>
        <ecNumber evidence="1">2.7.11.1</ecNumber>
    </recommendedName>
</protein>
<accession>A0ABR4K215</accession>
<organism evidence="10 11">
    <name type="scientific">Aspergillus pseudoustus</name>
    <dbReference type="NCBI Taxonomy" id="1810923"/>
    <lineage>
        <taxon>Eukaryota</taxon>
        <taxon>Fungi</taxon>
        <taxon>Dikarya</taxon>
        <taxon>Ascomycota</taxon>
        <taxon>Pezizomycotina</taxon>
        <taxon>Eurotiomycetes</taxon>
        <taxon>Eurotiomycetidae</taxon>
        <taxon>Eurotiales</taxon>
        <taxon>Aspergillaceae</taxon>
        <taxon>Aspergillus</taxon>
        <taxon>Aspergillus subgen. Nidulantes</taxon>
    </lineage>
</organism>
<keyword evidence="6" id="KW-0067">ATP-binding</keyword>
<dbReference type="PROSITE" id="PS50011">
    <property type="entry name" value="PROTEIN_KINASE_DOM"/>
    <property type="match status" value="1"/>
</dbReference>
<comment type="catalytic activity">
    <reaction evidence="7">
        <text>L-threonyl-[protein] + ATP = O-phospho-L-threonyl-[protein] + ADP + H(+)</text>
        <dbReference type="Rhea" id="RHEA:46608"/>
        <dbReference type="Rhea" id="RHEA-COMP:11060"/>
        <dbReference type="Rhea" id="RHEA-COMP:11605"/>
        <dbReference type="ChEBI" id="CHEBI:15378"/>
        <dbReference type="ChEBI" id="CHEBI:30013"/>
        <dbReference type="ChEBI" id="CHEBI:30616"/>
        <dbReference type="ChEBI" id="CHEBI:61977"/>
        <dbReference type="ChEBI" id="CHEBI:456216"/>
        <dbReference type="EC" id="2.7.11.1"/>
    </reaction>
</comment>
<evidence type="ECO:0000256" key="2">
    <source>
        <dbReference type="ARBA" id="ARBA00022527"/>
    </source>
</evidence>
<dbReference type="EC" id="2.7.11.1" evidence="1"/>
<keyword evidence="4" id="KW-0547">Nucleotide-binding</keyword>
<evidence type="ECO:0000256" key="4">
    <source>
        <dbReference type="ARBA" id="ARBA00022741"/>
    </source>
</evidence>
<evidence type="ECO:0000256" key="7">
    <source>
        <dbReference type="ARBA" id="ARBA00047899"/>
    </source>
</evidence>
<keyword evidence="2" id="KW-0723">Serine/threonine-protein kinase</keyword>
<evidence type="ECO:0000256" key="5">
    <source>
        <dbReference type="ARBA" id="ARBA00022777"/>
    </source>
</evidence>
<dbReference type="InterPro" id="IPR000719">
    <property type="entry name" value="Prot_kinase_dom"/>
</dbReference>
<dbReference type="PANTHER" id="PTHR47634:SF9">
    <property type="entry name" value="PROTEIN KINASE DOMAIN-CONTAINING PROTEIN-RELATED"/>
    <property type="match status" value="1"/>
</dbReference>
<sequence>MLRLARCPARSLFKRPATPARQFSKSSILLGSSKKLEEETLQWYSPERFYPVNIGDIFHSSYQVLGNLGYGGYSTVWLCRDLGKAIIQQAYVALRVYERDSAYGKRETEVYKHLNVGSDHTGFVLSTYQSPVHPSLAMSLFELRNRSANKYLPEKLLKPTLVHILLALDFLHTEAHIAHTDLQSKNSMLSVEDESIISGDQVIHRSRALSIPRIHRRPILADFGEPLNYRAPKVVLRTPWLHKIDDLFEPGPLFYAQDSDKKNSDSHHLAEMIALLGPPPTDIIQKSKHESNLFDHQENWISTTDITPTSLEKLEVNLQGKDRELFLRFKRKMLQWRPEDRASAKGVLSDP</sequence>
<evidence type="ECO:0000256" key="1">
    <source>
        <dbReference type="ARBA" id="ARBA00012513"/>
    </source>
</evidence>
<reference evidence="10 11" key="1">
    <citation type="submission" date="2024-07" db="EMBL/GenBank/DDBJ databases">
        <title>Section-level genome sequencing and comparative genomics of Aspergillus sections Usti and Cavernicolus.</title>
        <authorList>
            <consortium name="Lawrence Berkeley National Laboratory"/>
            <person name="Nybo J.L."/>
            <person name="Vesth T.C."/>
            <person name="Theobald S."/>
            <person name="Frisvad J.C."/>
            <person name="Larsen T.O."/>
            <person name="Kjaerboelling I."/>
            <person name="Rothschild-Mancinelli K."/>
            <person name="Lyhne E.K."/>
            <person name="Kogle M.E."/>
            <person name="Barry K."/>
            <person name="Clum A."/>
            <person name="Na H."/>
            <person name="Ledsgaard L."/>
            <person name="Lin J."/>
            <person name="Lipzen A."/>
            <person name="Kuo A."/>
            <person name="Riley R."/>
            <person name="Mondo S."/>
            <person name="Labutti K."/>
            <person name="Haridas S."/>
            <person name="Pangalinan J."/>
            <person name="Salamov A.A."/>
            <person name="Simmons B.A."/>
            <person name="Magnuson J.K."/>
            <person name="Chen J."/>
            <person name="Drula E."/>
            <person name="Henrissat B."/>
            <person name="Wiebenga A."/>
            <person name="Lubbers R.J."/>
            <person name="Gomes A.C."/>
            <person name="Makela M.R."/>
            <person name="Stajich J."/>
            <person name="Grigoriev I.V."/>
            <person name="Mortensen U.H."/>
            <person name="De Vries R.P."/>
            <person name="Baker S.E."/>
            <person name="Andersen M.R."/>
        </authorList>
    </citation>
    <scope>NUCLEOTIDE SEQUENCE [LARGE SCALE GENOMIC DNA]</scope>
    <source>
        <strain evidence="10 11">CBS 123904</strain>
    </source>
</reference>
<dbReference type="Gene3D" id="1.10.510.10">
    <property type="entry name" value="Transferase(Phosphotransferase) domain 1"/>
    <property type="match status" value="1"/>
</dbReference>